<evidence type="ECO:0000313" key="2">
    <source>
        <dbReference type="EMBL" id="ADZ76682.1"/>
    </source>
</evidence>
<accession>F4CEI7</accession>
<reference evidence="2" key="1">
    <citation type="submission" date="2011-03" db="EMBL/GenBank/DDBJ databases">
        <title>Complete sequence of Sphingobacterium sp. 21.</title>
        <authorList>
            <consortium name="US DOE Joint Genome Institute"/>
            <person name="Lucas S."/>
            <person name="Copeland A."/>
            <person name="Lapidus A."/>
            <person name="Cheng J.-F."/>
            <person name="Goodwin L."/>
            <person name="Pitluck S."/>
            <person name="Davenport K."/>
            <person name="Detter J.C."/>
            <person name="Han C."/>
            <person name="Tapia R."/>
            <person name="Land M."/>
            <person name="Hauser L."/>
            <person name="Kyrpides N."/>
            <person name="Ivanova N."/>
            <person name="Ovchinnikova G."/>
            <person name="Pagani I."/>
            <person name="Siebers A.K."/>
            <person name="Allgaier M."/>
            <person name="Thelen M.P."/>
            <person name="Hugenholtz P."/>
            <person name="Woyke T."/>
        </authorList>
    </citation>
    <scope>NUCLEOTIDE SEQUENCE</scope>
    <source>
        <strain evidence="2">21</strain>
    </source>
</reference>
<sequence length="99" mass="10319">MKILGKIKEAIKKVNSIALGGLLVAGGLAVGFTPEKVEIAQDEVLWGRRQSGGWVQTTPSAGCSSGAQDCKRLYPQGQDPNDDETGGIQFGTANGYVAP</sequence>
<dbReference type="EMBL" id="CP002584">
    <property type="protein sequence ID" value="ADZ76682.1"/>
    <property type="molecule type" value="Genomic_DNA"/>
</dbReference>
<feature type="region of interest" description="Disordered" evidence="1">
    <location>
        <begin position="74"/>
        <end position="99"/>
    </location>
</feature>
<name>F4CEI7_SPHS2</name>
<protein>
    <submittedName>
        <fullName evidence="2">Uncharacterized protein</fullName>
    </submittedName>
</protein>
<gene>
    <name evidence="2" type="ordered locus">Sph21_0090</name>
</gene>
<evidence type="ECO:0000256" key="1">
    <source>
        <dbReference type="SAM" id="MobiDB-lite"/>
    </source>
</evidence>
<organism evidence="2">
    <name type="scientific">Sphingobacterium sp. (strain 21)</name>
    <dbReference type="NCBI Taxonomy" id="743722"/>
    <lineage>
        <taxon>Bacteria</taxon>
        <taxon>Pseudomonadati</taxon>
        <taxon>Bacteroidota</taxon>
        <taxon>Sphingobacteriia</taxon>
        <taxon>Sphingobacteriales</taxon>
        <taxon>Sphingobacteriaceae</taxon>
        <taxon>Sphingobacterium</taxon>
    </lineage>
</organism>
<dbReference type="HOGENOM" id="CLU_2318658_0_0_10"/>
<proteinExistence type="predicted"/>
<dbReference type="OrthoDB" id="9885970at2"/>
<dbReference type="AlphaFoldDB" id="F4CEI7"/>
<dbReference type="KEGG" id="shg:Sph21_0090"/>
<dbReference type="PATRIC" id="fig|743722.3.peg.95"/>